<dbReference type="RefSeq" id="XP_053581906.1">
    <property type="nucleotide sequence ID" value="XM_053732993.1"/>
</dbReference>
<dbReference type="GeneID" id="78776779"/>
<reference evidence="1 2" key="1">
    <citation type="submission" date="2019-12" db="EMBL/GenBank/DDBJ databases">
        <title>Chromosome-level assembly of the Caenorhabditis remanei genome.</title>
        <authorList>
            <person name="Teterina A.A."/>
            <person name="Willis J.H."/>
            <person name="Phillips P.C."/>
        </authorList>
    </citation>
    <scope>NUCLEOTIDE SEQUENCE [LARGE SCALE GENOMIC DNA]</scope>
    <source>
        <strain evidence="1 2">PX506</strain>
        <tissue evidence="1">Whole organism</tissue>
    </source>
</reference>
<sequence length="240" mass="26006">MDSTDDTTSLVSVSTCGCAFAPFTDSPFINTWCIIVDEDGSSDFNLLLDLNQSVSIEIEMIGSILESQVVGTLSGFRDLDVGGSLWKFDNIMVSWREVAFVETSFNGFAGGAISITLSALLSITSNWKTFSINTDIVALGITLGSIDNLISPFVVKVSGFWFANQFTPEDMDAIDLMEQSDSLVLSLVWTPFVIVSIESLIVELRTLLGAEVSSVLTWLQVTRDVTDRSASAITAGNERI</sequence>
<comment type="caution">
    <text evidence="1">The sequence shown here is derived from an EMBL/GenBank/DDBJ whole genome shotgun (WGS) entry which is preliminary data.</text>
</comment>
<accession>A0A6A5GCG9</accession>
<dbReference type="EMBL" id="WUAV01000005">
    <property type="protein sequence ID" value="KAF1752818.1"/>
    <property type="molecule type" value="Genomic_DNA"/>
</dbReference>
<gene>
    <name evidence="1" type="ORF">GCK72_019373</name>
</gene>
<dbReference type="Proteomes" id="UP000483820">
    <property type="component" value="Chromosome V"/>
</dbReference>
<proteinExistence type="predicted"/>
<protein>
    <submittedName>
        <fullName evidence="1">Uncharacterized protein</fullName>
    </submittedName>
</protein>
<evidence type="ECO:0000313" key="2">
    <source>
        <dbReference type="Proteomes" id="UP000483820"/>
    </source>
</evidence>
<dbReference type="AlphaFoldDB" id="A0A6A5GCG9"/>
<organism evidence="1 2">
    <name type="scientific">Caenorhabditis remanei</name>
    <name type="common">Caenorhabditis vulgaris</name>
    <dbReference type="NCBI Taxonomy" id="31234"/>
    <lineage>
        <taxon>Eukaryota</taxon>
        <taxon>Metazoa</taxon>
        <taxon>Ecdysozoa</taxon>
        <taxon>Nematoda</taxon>
        <taxon>Chromadorea</taxon>
        <taxon>Rhabditida</taxon>
        <taxon>Rhabditina</taxon>
        <taxon>Rhabditomorpha</taxon>
        <taxon>Rhabditoidea</taxon>
        <taxon>Rhabditidae</taxon>
        <taxon>Peloderinae</taxon>
        <taxon>Caenorhabditis</taxon>
    </lineage>
</organism>
<dbReference type="KEGG" id="crq:GCK72_019373"/>
<dbReference type="CTD" id="78776779"/>
<evidence type="ECO:0000313" key="1">
    <source>
        <dbReference type="EMBL" id="KAF1752818.1"/>
    </source>
</evidence>
<name>A0A6A5GCG9_CAERE</name>